<dbReference type="PROSITE" id="PS00531">
    <property type="entry name" value="RNASE_T2_2"/>
    <property type="match status" value="1"/>
</dbReference>
<evidence type="ECO:0000313" key="4">
    <source>
        <dbReference type="Proteomes" id="UP001359485"/>
    </source>
</evidence>
<sequence>MRSASQTLLHVSVYECYYGSVSTQYLFFSSEVMTHVKLGGAMNIHLRNPRLLFLWGAISLLLMESTATHENKDVLVDFLVQSLSWLPTRCISFKQKGIQCVMPKKSNFWAVHGLWPQGGKQMGPFYCNTTEFQLTLLKPILKEMEENWCNIHKGKTSASFWKHEWDKHGTCAYMIEPLNTQLKYFNETLTLFKKYNLNDYFKKVKVISNSIYISDLHNSLKRIYGWNIQSHCITENKTQESYLAEIRLCYSVTLEPIDCDSPLLPERKGPLTDCPFHKPIIYSDMNEVLSTSYPTSPIHVASTAKNNKYSTYVKLFAVLKLIRFLLWSFL</sequence>
<dbReference type="InterPro" id="IPR018188">
    <property type="entry name" value="RNase_T2_His_AS_1"/>
</dbReference>
<organism evidence="3 4">
    <name type="scientific">Polyplax serrata</name>
    <name type="common">Common mouse louse</name>
    <dbReference type="NCBI Taxonomy" id="468196"/>
    <lineage>
        <taxon>Eukaryota</taxon>
        <taxon>Metazoa</taxon>
        <taxon>Ecdysozoa</taxon>
        <taxon>Arthropoda</taxon>
        <taxon>Hexapoda</taxon>
        <taxon>Insecta</taxon>
        <taxon>Pterygota</taxon>
        <taxon>Neoptera</taxon>
        <taxon>Paraneoptera</taxon>
        <taxon>Psocodea</taxon>
        <taxon>Troctomorpha</taxon>
        <taxon>Phthiraptera</taxon>
        <taxon>Anoplura</taxon>
        <taxon>Polyplacidae</taxon>
        <taxon>Polyplax</taxon>
    </lineage>
</organism>
<dbReference type="InterPro" id="IPR033130">
    <property type="entry name" value="RNase_T2_His_AS_2"/>
</dbReference>
<name>A0ABR1BJJ4_POLSC</name>
<comment type="similarity">
    <text evidence="1 2">Belongs to the RNase T2 family.</text>
</comment>
<dbReference type="EMBL" id="JAWJWF010000001">
    <property type="protein sequence ID" value="KAK6642125.1"/>
    <property type="molecule type" value="Genomic_DNA"/>
</dbReference>
<dbReference type="SUPFAM" id="SSF55895">
    <property type="entry name" value="Ribonuclease Rh-like"/>
    <property type="match status" value="1"/>
</dbReference>
<dbReference type="InterPro" id="IPR001568">
    <property type="entry name" value="RNase_T2-like"/>
</dbReference>
<dbReference type="PROSITE" id="PS00530">
    <property type="entry name" value="RNASE_T2_1"/>
    <property type="match status" value="1"/>
</dbReference>
<protein>
    <submittedName>
        <fullName evidence="3">Uncharacterized protein</fullName>
    </submittedName>
</protein>
<comment type="caution">
    <text evidence="3">The sequence shown here is derived from an EMBL/GenBank/DDBJ whole genome shotgun (WGS) entry which is preliminary data.</text>
</comment>
<dbReference type="PANTHER" id="PTHR11240">
    <property type="entry name" value="RIBONUCLEASE T2"/>
    <property type="match status" value="1"/>
</dbReference>
<reference evidence="3 4" key="1">
    <citation type="submission" date="2023-09" db="EMBL/GenBank/DDBJ databases">
        <title>Genomes of two closely related lineages of the louse Polyplax serrata with different host specificities.</title>
        <authorList>
            <person name="Martinu J."/>
            <person name="Tarabai H."/>
            <person name="Stefka J."/>
            <person name="Hypsa V."/>
        </authorList>
    </citation>
    <scope>NUCLEOTIDE SEQUENCE [LARGE SCALE GENOMIC DNA]</scope>
    <source>
        <strain evidence="3">98ZLc_SE</strain>
    </source>
</reference>
<gene>
    <name evidence="3" type="ORF">RUM44_013848</name>
</gene>
<dbReference type="InterPro" id="IPR036430">
    <property type="entry name" value="RNase_T2-like_sf"/>
</dbReference>
<evidence type="ECO:0000313" key="3">
    <source>
        <dbReference type="EMBL" id="KAK6642125.1"/>
    </source>
</evidence>
<keyword evidence="4" id="KW-1185">Reference proteome</keyword>
<evidence type="ECO:0000256" key="2">
    <source>
        <dbReference type="RuleBase" id="RU004328"/>
    </source>
</evidence>
<dbReference type="Gene3D" id="3.90.730.10">
    <property type="entry name" value="Ribonuclease T2-like"/>
    <property type="match status" value="1"/>
</dbReference>
<dbReference type="PANTHER" id="PTHR11240:SF22">
    <property type="entry name" value="RIBONUCLEASE T2"/>
    <property type="match status" value="1"/>
</dbReference>
<accession>A0ABR1BJJ4</accession>
<dbReference type="Pfam" id="PF00445">
    <property type="entry name" value="Ribonuclease_T2"/>
    <property type="match status" value="1"/>
</dbReference>
<proteinExistence type="inferred from homology"/>
<dbReference type="Proteomes" id="UP001359485">
    <property type="component" value="Unassembled WGS sequence"/>
</dbReference>
<evidence type="ECO:0000256" key="1">
    <source>
        <dbReference type="ARBA" id="ARBA00007469"/>
    </source>
</evidence>